<evidence type="ECO:0000256" key="2">
    <source>
        <dbReference type="ARBA" id="ARBA00022679"/>
    </source>
</evidence>
<dbReference type="GO" id="GO:0005634">
    <property type="term" value="C:nucleus"/>
    <property type="evidence" value="ECO:0007669"/>
    <property type="project" value="TreeGrafter"/>
</dbReference>
<dbReference type="SUPFAM" id="SSF56104">
    <property type="entry name" value="SAICAR synthase-like"/>
    <property type="match status" value="1"/>
</dbReference>
<gene>
    <name evidence="8" type="ORF">LSH36_177g03022</name>
</gene>
<keyword evidence="4 6" id="KW-0418">Kinase</keyword>
<keyword evidence="5" id="KW-0067">ATP-binding</keyword>
<protein>
    <recommendedName>
        <fullName evidence="6">Kinase</fullName>
        <ecNumber evidence="6">2.7.-.-</ecNumber>
    </recommendedName>
</protein>
<dbReference type="AlphaFoldDB" id="A0AAD9JS03"/>
<dbReference type="GO" id="GO:0005524">
    <property type="term" value="F:ATP binding"/>
    <property type="evidence" value="ECO:0007669"/>
    <property type="project" value="UniProtKB-KW"/>
</dbReference>
<sequence>MAHDIAMNTQDAVSTPSTQVGGGCVLNNGQPANGSKTGGEGSSADDVFGSERTGDNAASDCSNGMDNERSGMDIGVGMDQLAAGADPEADVNVSGDVTRISGARLSGEMHRRDCNRFELGDEVLCECDMCLLGFDDTQPDGVNSVNIRKKSQSSWRKIRNVVQWSPFIQQFKKHKYPWIQLAGHQGNFKAGDSGTILKKLCPKEKKCLTILMQDILRPYVPEYMGDVEKDNETYIQMQDLLCEFDSPSVMDCKIGTRTYLEEELEKARQNPKLRKDMYQKMIDIDPLEPTEEEKLQKGITKPRYMLWRETISSTSNLGFRIEGIKKKDCHRNNFKKTKTVDDVANELKYFTEKNSEVINKYIRRLKAIRATLESSTFFRSHEVIGSSLLFVHDHTGAASVWLIDFGKTTPLPTGETLNHRTKWVEGNREDGYLFGLDNLIKIFSELNSVS</sequence>
<keyword evidence="2 6" id="KW-0808">Transferase</keyword>
<evidence type="ECO:0000256" key="3">
    <source>
        <dbReference type="ARBA" id="ARBA00022741"/>
    </source>
</evidence>
<organism evidence="8 9">
    <name type="scientific">Paralvinella palmiformis</name>
    <dbReference type="NCBI Taxonomy" id="53620"/>
    <lineage>
        <taxon>Eukaryota</taxon>
        <taxon>Metazoa</taxon>
        <taxon>Spiralia</taxon>
        <taxon>Lophotrochozoa</taxon>
        <taxon>Annelida</taxon>
        <taxon>Polychaeta</taxon>
        <taxon>Sedentaria</taxon>
        <taxon>Canalipalpata</taxon>
        <taxon>Terebellida</taxon>
        <taxon>Terebelliformia</taxon>
        <taxon>Alvinellidae</taxon>
        <taxon>Paralvinella</taxon>
    </lineage>
</organism>
<keyword evidence="9" id="KW-1185">Reference proteome</keyword>
<evidence type="ECO:0000313" key="9">
    <source>
        <dbReference type="Proteomes" id="UP001208570"/>
    </source>
</evidence>
<dbReference type="GO" id="GO:0000828">
    <property type="term" value="F:inositol hexakisphosphate kinase activity"/>
    <property type="evidence" value="ECO:0007669"/>
    <property type="project" value="TreeGrafter"/>
</dbReference>
<evidence type="ECO:0000256" key="4">
    <source>
        <dbReference type="ARBA" id="ARBA00022777"/>
    </source>
</evidence>
<dbReference type="EMBL" id="JAODUP010000177">
    <property type="protein sequence ID" value="KAK2158099.1"/>
    <property type="molecule type" value="Genomic_DNA"/>
</dbReference>
<comment type="similarity">
    <text evidence="1 6">Belongs to the inositol phosphokinase (IPK) family.</text>
</comment>
<evidence type="ECO:0000256" key="5">
    <source>
        <dbReference type="ARBA" id="ARBA00022840"/>
    </source>
</evidence>
<evidence type="ECO:0000256" key="6">
    <source>
        <dbReference type="RuleBase" id="RU363090"/>
    </source>
</evidence>
<accession>A0AAD9JS03</accession>
<dbReference type="GO" id="GO:0005737">
    <property type="term" value="C:cytoplasm"/>
    <property type="evidence" value="ECO:0007669"/>
    <property type="project" value="TreeGrafter"/>
</dbReference>
<evidence type="ECO:0000313" key="8">
    <source>
        <dbReference type="EMBL" id="KAK2158099.1"/>
    </source>
</evidence>
<reference evidence="8" key="1">
    <citation type="journal article" date="2023" name="Mol. Biol. Evol.">
        <title>Third-Generation Sequencing Reveals the Adaptive Role of the Epigenome in Three Deep-Sea Polychaetes.</title>
        <authorList>
            <person name="Perez M."/>
            <person name="Aroh O."/>
            <person name="Sun Y."/>
            <person name="Lan Y."/>
            <person name="Juniper S.K."/>
            <person name="Young C.R."/>
            <person name="Angers B."/>
            <person name="Qian P.Y."/>
        </authorList>
    </citation>
    <scope>NUCLEOTIDE SEQUENCE</scope>
    <source>
        <strain evidence="8">P08H-3</strain>
    </source>
</reference>
<dbReference type="FunFam" id="3.30.470.160:FF:000001">
    <property type="entry name" value="Kinase"/>
    <property type="match status" value="1"/>
</dbReference>
<name>A0AAD9JS03_9ANNE</name>
<dbReference type="GO" id="GO:0046854">
    <property type="term" value="P:phosphatidylinositol phosphate biosynthetic process"/>
    <property type="evidence" value="ECO:0007669"/>
    <property type="project" value="TreeGrafter"/>
</dbReference>
<feature type="region of interest" description="Disordered" evidence="7">
    <location>
        <begin position="1"/>
        <end position="65"/>
    </location>
</feature>
<comment type="caution">
    <text evidence="8">The sequence shown here is derived from an EMBL/GenBank/DDBJ whole genome shotgun (WGS) entry which is preliminary data.</text>
</comment>
<dbReference type="InterPro" id="IPR005522">
    <property type="entry name" value="IPK"/>
</dbReference>
<evidence type="ECO:0000256" key="7">
    <source>
        <dbReference type="SAM" id="MobiDB-lite"/>
    </source>
</evidence>
<dbReference type="PANTHER" id="PTHR12400">
    <property type="entry name" value="INOSITOL POLYPHOSPHATE KINASE"/>
    <property type="match status" value="1"/>
</dbReference>
<dbReference type="EC" id="2.7.-.-" evidence="6"/>
<feature type="compositionally biased region" description="Polar residues" evidence="7">
    <location>
        <begin position="7"/>
        <end position="19"/>
    </location>
</feature>
<dbReference type="Gene3D" id="3.30.470.160">
    <property type="entry name" value="Inositol polyphosphate kinase"/>
    <property type="match status" value="1"/>
</dbReference>
<dbReference type="PANTHER" id="PTHR12400:SF26">
    <property type="entry name" value="KINASE"/>
    <property type="match status" value="1"/>
</dbReference>
<dbReference type="GO" id="GO:0032958">
    <property type="term" value="P:inositol phosphate biosynthetic process"/>
    <property type="evidence" value="ECO:0007669"/>
    <property type="project" value="InterPro"/>
</dbReference>
<dbReference type="Proteomes" id="UP001208570">
    <property type="component" value="Unassembled WGS sequence"/>
</dbReference>
<proteinExistence type="inferred from homology"/>
<dbReference type="Pfam" id="PF03770">
    <property type="entry name" value="IPK"/>
    <property type="match status" value="1"/>
</dbReference>
<evidence type="ECO:0000256" key="1">
    <source>
        <dbReference type="ARBA" id="ARBA00007374"/>
    </source>
</evidence>
<keyword evidence="3" id="KW-0547">Nucleotide-binding</keyword>
<dbReference type="InterPro" id="IPR038286">
    <property type="entry name" value="IPK_sf"/>
</dbReference>